<feature type="region of interest" description="Disordered" evidence="1">
    <location>
        <begin position="1"/>
        <end position="25"/>
    </location>
</feature>
<feature type="compositionally biased region" description="Polar residues" evidence="1">
    <location>
        <begin position="1"/>
        <end position="13"/>
    </location>
</feature>
<sequence length="189" mass="20968">MPRKTATPQNKLSGTHPRVYTSHTVRAKPYNSSPYSSFLLKELAGMITTFARSPVALSPVTITNVTPIASYSWIEASSITRKTIAVPGLEISRAPAFNKSRGEKSPALPIQEVSIFRTTPYRLVPQASIIEIKTCALHRELNLCLYSQLYLSQTAFLYIAKHHCGNFDPPEKVELGAESTNPMHVILNR</sequence>
<reference evidence="2 3" key="1">
    <citation type="submission" date="2016-03" db="EMBL/GenBank/DDBJ databases">
        <title>Comparative genomics of the ectomycorrhizal sister species Rhizopogon vinicolor and Rhizopogon vesiculosus (Basidiomycota: Boletales) reveals a divergence of the mating type B locus.</title>
        <authorList>
            <person name="Mujic A.B."/>
            <person name="Kuo A."/>
            <person name="Tritt A."/>
            <person name="Lipzen A."/>
            <person name="Chen C."/>
            <person name="Johnson J."/>
            <person name="Sharma A."/>
            <person name="Barry K."/>
            <person name="Grigoriev I.V."/>
            <person name="Spatafora J.W."/>
        </authorList>
    </citation>
    <scope>NUCLEOTIDE SEQUENCE [LARGE SCALE GENOMIC DNA]</scope>
    <source>
        <strain evidence="2 3">AM-OR11-056</strain>
    </source>
</reference>
<proteinExistence type="predicted"/>
<evidence type="ECO:0000313" key="3">
    <source>
        <dbReference type="Proteomes" id="UP000183567"/>
    </source>
</evidence>
<dbReference type="STRING" id="180088.A0A1J8R8D6"/>
<comment type="caution">
    <text evidence="2">The sequence shown here is derived from an EMBL/GenBank/DDBJ whole genome shotgun (WGS) entry which is preliminary data.</text>
</comment>
<evidence type="ECO:0000313" key="2">
    <source>
        <dbReference type="EMBL" id="OJA20164.1"/>
    </source>
</evidence>
<evidence type="ECO:0000256" key="1">
    <source>
        <dbReference type="SAM" id="MobiDB-lite"/>
    </source>
</evidence>
<accession>A0A1J8R8D6</accession>
<dbReference type="AlphaFoldDB" id="A0A1J8R8D6"/>
<keyword evidence="3" id="KW-1185">Reference proteome</keyword>
<dbReference type="Proteomes" id="UP000183567">
    <property type="component" value="Unassembled WGS sequence"/>
</dbReference>
<name>A0A1J8R8D6_9AGAM</name>
<organism evidence="2 3">
    <name type="scientific">Rhizopogon vesiculosus</name>
    <dbReference type="NCBI Taxonomy" id="180088"/>
    <lineage>
        <taxon>Eukaryota</taxon>
        <taxon>Fungi</taxon>
        <taxon>Dikarya</taxon>
        <taxon>Basidiomycota</taxon>
        <taxon>Agaricomycotina</taxon>
        <taxon>Agaricomycetes</taxon>
        <taxon>Agaricomycetidae</taxon>
        <taxon>Boletales</taxon>
        <taxon>Suillineae</taxon>
        <taxon>Rhizopogonaceae</taxon>
        <taxon>Rhizopogon</taxon>
    </lineage>
</organism>
<gene>
    <name evidence="2" type="ORF">AZE42_10979</name>
</gene>
<protein>
    <submittedName>
        <fullName evidence="2">Uncharacterized protein</fullName>
    </submittedName>
</protein>
<dbReference type="EMBL" id="LVVM01000689">
    <property type="protein sequence ID" value="OJA20164.1"/>
    <property type="molecule type" value="Genomic_DNA"/>
</dbReference>
<dbReference type="OrthoDB" id="420564at2759"/>